<gene>
    <name evidence="11" type="ORF">ACFOGJ_10920</name>
</gene>
<dbReference type="InterPro" id="IPR002934">
    <property type="entry name" value="Polymerase_NTP_transf_dom"/>
</dbReference>
<comment type="cofactor">
    <cofactor evidence="1">
        <name>Mg(2+)</name>
        <dbReference type="ChEBI" id="CHEBI:18420"/>
    </cofactor>
</comment>
<sequence length="121" mass="13105">MVDRGQAADAALPTGNAPVVRDGLSRSGILNTLRSNRALLDHFSVHQIALFGSHATDQPRPDSDIDLYVEFDAPTYANYLGLAEALEDLFGRKVDLMTGAGLDGIRVPEVAARIRRSLVFI</sequence>
<keyword evidence="5" id="KW-0479">Metal-binding</keyword>
<dbReference type="Gene3D" id="3.30.460.10">
    <property type="entry name" value="Beta Polymerase, domain 2"/>
    <property type="match status" value="1"/>
</dbReference>
<evidence type="ECO:0000256" key="2">
    <source>
        <dbReference type="ARBA" id="ARBA00022649"/>
    </source>
</evidence>
<dbReference type="Pfam" id="PF01909">
    <property type="entry name" value="NTP_transf_2"/>
    <property type="match status" value="1"/>
</dbReference>
<dbReference type="PANTHER" id="PTHR33571:SF12">
    <property type="entry name" value="BSL3053 PROTEIN"/>
    <property type="match status" value="1"/>
</dbReference>
<keyword evidence="4" id="KW-0548">Nucleotidyltransferase</keyword>
<reference evidence="12" key="1">
    <citation type="journal article" date="2019" name="Int. J. Syst. Evol. Microbiol.">
        <title>The Global Catalogue of Microorganisms (GCM) 10K type strain sequencing project: providing services to taxonomists for standard genome sequencing and annotation.</title>
        <authorList>
            <consortium name="The Broad Institute Genomics Platform"/>
            <consortium name="The Broad Institute Genome Sequencing Center for Infectious Disease"/>
            <person name="Wu L."/>
            <person name="Ma J."/>
        </authorList>
    </citation>
    <scope>NUCLEOTIDE SEQUENCE [LARGE SCALE GENOMIC DNA]</scope>
    <source>
        <strain evidence="12">KCTC 42964</strain>
    </source>
</reference>
<evidence type="ECO:0000256" key="5">
    <source>
        <dbReference type="ARBA" id="ARBA00022723"/>
    </source>
</evidence>
<evidence type="ECO:0000256" key="9">
    <source>
        <dbReference type="ARBA" id="ARBA00038276"/>
    </source>
</evidence>
<feature type="domain" description="Polymerase nucleotidyl transferase" evidence="10">
    <location>
        <begin position="37"/>
        <end position="98"/>
    </location>
</feature>
<comment type="similarity">
    <text evidence="9">Belongs to the MntA antitoxin family.</text>
</comment>
<evidence type="ECO:0000259" key="10">
    <source>
        <dbReference type="Pfam" id="PF01909"/>
    </source>
</evidence>
<keyword evidence="2" id="KW-1277">Toxin-antitoxin system</keyword>
<keyword evidence="7" id="KW-0067">ATP-binding</keyword>
<evidence type="ECO:0000256" key="8">
    <source>
        <dbReference type="ARBA" id="ARBA00022842"/>
    </source>
</evidence>
<evidence type="ECO:0000313" key="12">
    <source>
        <dbReference type="Proteomes" id="UP001595528"/>
    </source>
</evidence>
<dbReference type="RefSeq" id="WP_379900183.1">
    <property type="nucleotide sequence ID" value="NZ_JBHRTR010000025.1"/>
</dbReference>
<dbReference type="Proteomes" id="UP001595528">
    <property type="component" value="Unassembled WGS sequence"/>
</dbReference>
<keyword evidence="8" id="KW-0460">Magnesium</keyword>
<protein>
    <submittedName>
        <fullName evidence="11">Nucleotidyltransferase family protein</fullName>
    </submittedName>
</protein>
<dbReference type="SUPFAM" id="SSF81301">
    <property type="entry name" value="Nucleotidyltransferase"/>
    <property type="match status" value="1"/>
</dbReference>
<keyword evidence="6" id="KW-0547">Nucleotide-binding</keyword>
<evidence type="ECO:0000256" key="1">
    <source>
        <dbReference type="ARBA" id="ARBA00001946"/>
    </source>
</evidence>
<dbReference type="EMBL" id="JBHRTR010000025">
    <property type="protein sequence ID" value="MFC3227747.1"/>
    <property type="molecule type" value="Genomic_DNA"/>
</dbReference>
<evidence type="ECO:0000256" key="6">
    <source>
        <dbReference type="ARBA" id="ARBA00022741"/>
    </source>
</evidence>
<evidence type="ECO:0000256" key="7">
    <source>
        <dbReference type="ARBA" id="ARBA00022840"/>
    </source>
</evidence>
<name>A0ABV7L0H0_9PROT</name>
<keyword evidence="3" id="KW-0808">Transferase</keyword>
<evidence type="ECO:0000256" key="3">
    <source>
        <dbReference type="ARBA" id="ARBA00022679"/>
    </source>
</evidence>
<dbReference type="PANTHER" id="PTHR33571">
    <property type="entry name" value="SSL8005 PROTEIN"/>
    <property type="match status" value="1"/>
</dbReference>
<evidence type="ECO:0000256" key="4">
    <source>
        <dbReference type="ARBA" id="ARBA00022695"/>
    </source>
</evidence>
<proteinExistence type="inferred from homology"/>
<keyword evidence="12" id="KW-1185">Reference proteome</keyword>
<dbReference type="InterPro" id="IPR043519">
    <property type="entry name" value="NT_sf"/>
</dbReference>
<dbReference type="InterPro" id="IPR052038">
    <property type="entry name" value="Type-VII_TA_antitoxin"/>
</dbReference>
<accession>A0ABV7L0H0</accession>
<evidence type="ECO:0000313" key="11">
    <source>
        <dbReference type="EMBL" id="MFC3227747.1"/>
    </source>
</evidence>
<comment type="caution">
    <text evidence="11">The sequence shown here is derived from an EMBL/GenBank/DDBJ whole genome shotgun (WGS) entry which is preliminary data.</text>
</comment>
<dbReference type="CDD" id="cd05403">
    <property type="entry name" value="NT_KNTase_like"/>
    <property type="match status" value="1"/>
</dbReference>
<organism evidence="11 12">
    <name type="scientific">Marinibaculum pumilum</name>
    <dbReference type="NCBI Taxonomy" id="1766165"/>
    <lineage>
        <taxon>Bacteria</taxon>
        <taxon>Pseudomonadati</taxon>
        <taxon>Pseudomonadota</taxon>
        <taxon>Alphaproteobacteria</taxon>
        <taxon>Rhodospirillales</taxon>
        <taxon>Rhodospirillaceae</taxon>
        <taxon>Marinibaculum</taxon>
    </lineage>
</organism>